<feature type="region of interest" description="Disordered" evidence="2">
    <location>
        <begin position="211"/>
        <end position="387"/>
    </location>
</feature>
<accession>A0AAN9XXV1</accession>
<feature type="compositionally biased region" description="Basic and acidic residues" evidence="2">
    <location>
        <begin position="364"/>
        <end position="376"/>
    </location>
</feature>
<feature type="compositionally biased region" description="Polar residues" evidence="2">
    <location>
        <begin position="634"/>
        <end position="650"/>
    </location>
</feature>
<keyword evidence="4" id="KW-1185">Reference proteome</keyword>
<feature type="region of interest" description="Disordered" evidence="2">
    <location>
        <begin position="467"/>
        <end position="656"/>
    </location>
</feature>
<organism evidence="3 4">
    <name type="scientific">Parthenolecanium corni</name>
    <dbReference type="NCBI Taxonomy" id="536013"/>
    <lineage>
        <taxon>Eukaryota</taxon>
        <taxon>Metazoa</taxon>
        <taxon>Ecdysozoa</taxon>
        <taxon>Arthropoda</taxon>
        <taxon>Hexapoda</taxon>
        <taxon>Insecta</taxon>
        <taxon>Pterygota</taxon>
        <taxon>Neoptera</taxon>
        <taxon>Paraneoptera</taxon>
        <taxon>Hemiptera</taxon>
        <taxon>Sternorrhyncha</taxon>
        <taxon>Coccoidea</taxon>
        <taxon>Coccidae</taxon>
        <taxon>Parthenolecanium</taxon>
    </lineage>
</organism>
<dbReference type="Proteomes" id="UP001367676">
    <property type="component" value="Unassembled WGS sequence"/>
</dbReference>
<feature type="compositionally biased region" description="Basic and acidic residues" evidence="2">
    <location>
        <begin position="555"/>
        <end position="570"/>
    </location>
</feature>
<gene>
    <name evidence="3" type="ORF">V9T40_010833</name>
</gene>
<dbReference type="AlphaFoldDB" id="A0AAN9XXV1"/>
<evidence type="ECO:0000256" key="1">
    <source>
        <dbReference type="SAM" id="Coils"/>
    </source>
</evidence>
<feature type="compositionally biased region" description="Basic and acidic residues" evidence="2">
    <location>
        <begin position="283"/>
        <end position="292"/>
    </location>
</feature>
<dbReference type="EMBL" id="JBBCAQ010000037">
    <property type="protein sequence ID" value="KAK7573642.1"/>
    <property type="molecule type" value="Genomic_DNA"/>
</dbReference>
<feature type="coiled-coil region" evidence="1">
    <location>
        <begin position="14"/>
        <end position="98"/>
    </location>
</feature>
<feature type="compositionally biased region" description="Basic and acidic residues" evidence="2">
    <location>
        <begin position="148"/>
        <end position="164"/>
    </location>
</feature>
<feature type="compositionally biased region" description="Basic and acidic residues" evidence="2">
    <location>
        <begin position="404"/>
        <end position="413"/>
    </location>
</feature>
<feature type="compositionally biased region" description="Basic and acidic residues" evidence="2">
    <location>
        <begin position="299"/>
        <end position="352"/>
    </location>
</feature>
<evidence type="ECO:0000313" key="3">
    <source>
        <dbReference type="EMBL" id="KAK7573642.1"/>
    </source>
</evidence>
<feature type="region of interest" description="Disordered" evidence="2">
    <location>
        <begin position="143"/>
        <end position="169"/>
    </location>
</feature>
<feature type="compositionally biased region" description="Basic and acidic residues" evidence="2">
    <location>
        <begin position="477"/>
        <end position="489"/>
    </location>
</feature>
<name>A0AAN9XXV1_9HEMI</name>
<keyword evidence="1" id="KW-0175">Coiled coil</keyword>
<feature type="compositionally biased region" description="Basic and acidic residues" evidence="2">
    <location>
        <begin position="236"/>
        <end position="250"/>
    </location>
</feature>
<sequence length="930" mass="107068">MDEFKELYENLSPNKLSVENLTQLETKVEVLEQEVKQLEAALNKSELDKRNLRINYERDKKTLINNHESLLANISALFKTAKKEIERKDNTIKELRQQLDDFIFRRRQKPWPPQNEVVQSQNEDDAICAKPVTEDRTIVASVIRPSARSHELSDREKSSSRDRSPLPAQLNARLSQCVEKDKRVDASHTTCIENAALECRLKDCNELKYPHSPVQSNRDEYLDSKNSTNFHLNPYRRSDRKVCEVDDRERRIRRKSKERQRYSPYEHHKEDHDRSRHKHRRRERDYNDEKYLKGRTKRAFSDRVQSHHEYGDGYRATDSRQDVECGSRKSNEDRRGDHFSRTAGSDRRKETDLGIACEKLINNRKRESSNENRDHFSQTGNTNRRREVEYALISEKSINHRRRDFSSEDRNDHFSQTASSHRRREANFELASEKLVNHPKAESSNEIRRSNFSQTACNDFQREAKSELTAEKLTNNRKKESSYENRRSDNFSQTANNDHQKEAKSGLTAEKLINNRERESSNEDRRKYHFSRPAGNNRQREIESGLPSEKLINNRKRESSNEDRRSDHFSRPASNNRQREVESGLPSEKLNKNQKDEDRRSDNFNQIVCNDHQREPKSVSPSEKLVKNRKRETSNVIRRSNNFSQTASDNCQKEAKSGSVAENLINNRKRQSGESAVVKLGVRKSIAERKEANPLDTEHCSKKPHETRRRKSPANSSQSMVKNHVPPVTHLNGSCSVDGQLRAVDILAQYGVYATPYKLLNGDKCMVAGFKLVSPIADTPDHLKALFNDSRVKVNPIPMINERRALDGFNSPVKKPVITPPEAVEKDSAAPAVQNSLEEQLNITPADDSLTGPSPSKLKLNTVTMSPFKNCCIVKVKAERLNNSACETSAETAAKEPAIVSGTDSTNAEHGVFTRKRRAPVIRHIKKAES</sequence>
<reference evidence="3 4" key="1">
    <citation type="submission" date="2024-03" db="EMBL/GenBank/DDBJ databases">
        <title>Adaptation during the transition from Ophiocordyceps entomopathogen to insect associate is accompanied by gene loss and intensified selection.</title>
        <authorList>
            <person name="Ward C.M."/>
            <person name="Onetto C.A."/>
            <person name="Borneman A.R."/>
        </authorList>
    </citation>
    <scope>NUCLEOTIDE SEQUENCE [LARGE SCALE GENOMIC DNA]</scope>
    <source>
        <strain evidence="3">AWRI1</strain>
        <tissue evidence="3">Single Adult Female</tissue>
    </source>
</reference>
<comment type="caution">
    <text evidence="3">The sequence shown here is derived from an EMBL/GenBank/DDBJ whole genome shotgun (WGS) entry which is preliminary data.</text>
</comment>
<feature type="region of interest" description="Disordered" evidence="2">
    <location>
        <begin position="688"/>
        <end position="721"/>
    </location>
</feature>
<feature type="compositionally biased region" description="Basic and acidic residues" evidence="2">
    <location>
        <begin position="589"/>
        <end position="602"/>
    </location>
</feature>
<feature type="compositionally biased region" description="Basic and acidic residues" evidence="2">
    <location>
        <begin position="513"/>
        <end position="526"/>
    </location>
</feature>
<feature type="region of interest" description="Disordered" evidence="2">
    <location>
        <begin position="401"/>
        <end position="425"/>
    </location>
</feature>
<protein>
    <submittedName>
        <fullName evidence="3">Uncharacterized protein</fullName>
    </submittedName>
</protein>
<evidence type="ECO:0000313" key="4">
    <source>
        <dbReference type="Proteomes" id="UP001367676"/>
    </source>
</evidence>
<proteinExistence type="predicted"/>
<evidence type="ECO:0000256" key="2">
    <source>
        <dbReference type="SAM" id="MobiDB-lite"/>
    </source>
</evidence>
<feature type="compositionally biased region" description="Basic and acidic residues" evidence="2">
    <location>
        <begin position="688"/>
        <end position="704"/>
    </location>
</feature>
<feature type="compositionally biased region" description="Basic and acidic residues" evidence="2">
    <location>
        <begin position="259"/>
        <end position="274"/>
    </location>
</feature>